<evidence type="ECO:0000313" key="1">
    <source>
        <dbReference type="EMBL" id="TFK70268.1"/>
    </source>
</evidence>
<dbReference type="EMBL" id="ML208316">
    <property type="protein sequence ID" value="TFK70268.1"/>
    <property type="molecule type" value="Genomic_DNA"/>
</dbReference>
<proteinExistence type="predicted"/>
<gene>
    <name evidence="1" type="ORF">BDN72DRAFT_552897</name>
</gene>
<organism evidence="1 2">
    <name type="scientific">Pluteus cervinus</name>
    <dbReference type="NCBI Taxonomy" id="181527"/>
    <lineage>
        <taxon>Eukaryota</taxon>
        <taxon>Fungi</taxon>
        <taxon>Dikarya</taxon>
        <taxon>Basidiomycota</taxon>
        <taxon>Agaricomycotina</taxon>
        <taxon>Agaricomycetes</taxon>
        <taxon>Agaricomycetidae</taxon>
        <taxon>Agaricales</taxon>
        <taxon>Pluteineae</taxon>
        <taxon>Pluteaceae</taxon>
        <taxon>Pluteus</taxon>
    </lineage>
</organism>
<sequence length="126" mass="14146">MTSALPRTTKIIEEGISRSRKNLQEYERTLVSIALFFTLSLAKTTASDPPRPSPTPPSCWTINRRVTSHETFACLIFLVLSVFYHTHSARISEFEDGLGLSVRIPSSPKNLKRNIGTTVHINLIHI</sequence>
<dbReference type="Proteomes" id="UP000308600">
    <property type="component" value="Unassembled WGS sequence"/>
</dbReference>
<keyword evidence="2" id="KW-1185">Reference proteome</keyword>
<reference evidence="1 2" key="1">
    <citation type="journal article" date="2019" name="Nat. Ecol. Evol.">
        <title>Megaphylogeny resolves global patterns of mushroom evolution.</title>
        <authorList>
            <person name="Varga T."/>
            <person name="Krizsan K."/>
            <person name="Foldi C."/>
            <person name="Dima B."/>
            <person name="Sanchez-Garcia M."/>
            <person name="Sanchez-Ramirez S."/>
            <person name="Szollosi G.J."/>
            <person name="Szarkandi J.G."/>
            <person name="Papp V."/>
            <person name="Albert L."/>
            <person name="Andreopoulos W."/>
            <person name="Angelini C."/>
            <person name="Antonin V."/>
            <person name="Barry K.W."/>
            <person name="Bougher N.L."/>
            <person name="Buchanan P."/>
            <person name="Buyck B."/>
            <person name="Bense V."/>
            <person name="Catcheside P."/>
            <person name="Chovatia M."/>
            <person name="Cooper J."/>
            <person name="Damon W."/>
            <person name="Desjardin D."/>
            <person name="Finy P."/>
            <person name="Geml J."/>
            <person name="Haridas S."/>
            <person name="Hughes K."/>
            <person name="Justo A."/>
            <person name="Karasinski D."/>
            <person name="Kautmanova I."/>
            <person name="Kiss B."/>
            <person name="Kocsube S."/>
            <person name="Kotiranta H."/>
            <person name="LaButti K.M."/>
            <person name="Lechner B.E."/>
            <person name="Liimatainen K."/>
            <person name="Lipzen A."/>
            <person name="Lukacs Z."/>
            <person name="Mihaltcheva S."/>
            <person name="Morgado L.N."/>
            <person name="Niskanen T."/>
            <person name="Noordeloos M.E."/>
            <person name="Ohm R.A."/>
            <person name="Ortiz-Santana B."/>
            <person name="Ovrebo C."/>
            <person name="Racz N."/>
            <person name="Riley R."/>
            <person name="Savchenko A."/>
            <person name="Shiryaev A."/>
            <person name="Soop K."/>
            <person name="Spirin V."/>
            <person name="Szebenyi C."/>
            <person name="Tomsovsky M."/>
            <person name="Tulloss R.E."/>
            <person name="Uehling J."/>
            <person name="Grigoriev I.V."/>
            <person name="Vagvolgyi C."/>
            <person name="Papp T."/>
            <person name="Martin F.M."/>
            <person name="Miettinen O."/>
            <person name="Hibbett D.S."/>
            <person name="Nagy L.G."/>
        </authorList>
    </citation>
    <scope>NUCLEOTIDE SEQUENCE [LARGE SCALE GENOMIC DNA]</scope>
    <source>
        <strain evidence="1 2">NL-1719</strain>
    </source>
</reference>
<name>A0ACD3AW88_9AGAR</name>
<evidence type="ECO:0000313" key="2">
    <source>
        <dbReference type="Proteomes" id="UP000308600"/>
    </source>
</evidence>
<accession>A0ACD3AW88</accession>
<protein>
    <submittedName>
        <fullName evidence="1">Uncharacterized protein</fullName>
    </submittedName>
</protein>